<evidence type="ECO:0000313" key="1">
    <source>
        <dbReference type="EMBL" id="RKO85054.1"/>
    </source>
</evidence>
<evidence type="ECO:0000313" key="2">
    <source>
        <dbReference type="Proteomes" id="UP000269721"/>
    </source>
</evidence>
<accession>A0A4P9VZ65</accession>
<dbReference type="InterPro" id="IPR014748">
    <property type="entry name" value="Enoyl-CoA_hydra_C"/>
</dbReference>
<name>A0A4P9VZ65_9FUNG</name>
<sequence length="88" mass="9843">MAKLALDKGSQLDMASGLAFEQTCYAQVIPTEDRLEELLADLEQQRDIKWPSRPLLTLPRPSSTSVFPTPAKGLKAFQEKRPPVYKGK</sequence>
<dbReference type="AlphaFoldDB" id="A0A4P9VZ65"/>
<keyword evidence="2" id="KW-1185">Reference proteome</keyword>
<dbReference type="OrthoDB" id="410701at2759"/>
<dbReference type="EMBL" id="KZ999454">
    <property type="protein sequence ID" value="RKO85054.1"/>
    <property type="molecule type" value="Genomic_DNA"/>
</dbReference>
<gene>
    <name evidence="1" type="ORF">BDK51DRAFT_51932</name>
</gene>
<organism evidence="1 2">
    <name type="scientific">Blyttiomyces helicus</name>
    <dbReference type="NCBI Taxonomy" id="388810"/>
    <lineage>
        <taxon>Eukaryota</taxon>
        <taxon>Fungi</taxon>
        <taxon>Fungi incertae sedis</taxon>
        <taxon>Chytridiomycota</taxon>
        <taxon>Chytridiomycota incertae sedis</taxon>
        <taxon>Chytridiomycetes</taxon>
        <taxon>Chytridiomycetes incertae sedis</taxon>
        <taxon>Blyttiomyces</taxon>
    </lineage>
</organism>
<protein>
    <submittedName>
        <fullName evidence="1">Uncharacterized protein</fullName>
    </submittedName>
</protein>
<dbReference type="Gene3D" id="1.10.12.10">
    <property type="entry name" value="Lyase 2-enoyl-coa Hydratase, Chain A, domain 2"/>
    <property type="match status" value="1"/>
</dbReference>
<proteinExistence type="predicted"/>
<reference evidence="2" key="1">
    <citation type="journal article" date="2018" name="Nat. Microbiol.">
        <title>Leveraging single-cell genomics to expand the fungal tree of life.</title>
        <authorList>
            <person name="Ahrendt S.R."/>
            <person name="Quandt C.A."/>
            <person name="Ciobanu D."/>
            <person name="Clum A."/>
            <person name="Salamov A."/>
            <person name="Andreopoulos B."/>
            <person name="Cheng J.F."/>
            <person name="Woyke T."/>
            <person name="Pelin A."/>
            <person name="Henrissat B."/>
            <person name="Reynolds N.K."/>
            <person name="Benny G.L."/>
            <person name="Smith M.E."/>
            <person name="James T.Y."/>
            <person name="Grigoriev I.V."/>
        </authorList>
    </citation>
    <scope>NUCLEOTIDE SEQUENCE [LARGE SCALE GENOMIC DNA]</scope>
</reference>
<dbReference type="Proteomes" id="UP000269721">
    <property type="component" value="Unassembled WGS sequence"/>
</dbReference>